<comment type="caution">
    <text evidence="1">The sequence shown here is derived from an EMBL/GenBank/DDBJ whole genome shotgun (WGS) entry which is preliminary data.</text>
</comment>
<protein>
    <submittedName>
        <fullName evidence="1">Uncharacterized protein</fullName>
    </submittedName>
</protein>
<evidence type="ECO:0000313" key="2">
    <source>
        <dbReference type="Proteomes" id="UP000805704"/>
    </source>
</evidence>
<gene>
    <name evidence="1" type="ORF">GBF38_005155</name>
</gene>
<proteinExistence type="predicted"/>
<name>A0ACB7EUZ0_NIBAL</name>
<keyword evidence="2" id="KW-1185">Reference proteome</keyword>
<organism evidence="1 2">
    <name type="scientific">Nibea albiflora</name>
    <name type="common">Yellow drum</name>
    <name type="synonym">Corvina albiflora</name>
    <dbReference type="NCBI Taxonomy" id="240163"/>
    <lineage>
        <taxon>Eukaryota</taxon>
        <taxon>Metazoa</taxon>
        <taxon>Chordata</taxon>
        <taxon>Craniata</taxon>
        <taxon>Vertebrata</taxon>
        <taxon>Euteleostomi</taxon>
        <taxon>Actinopterygii</taxon>
        <taxon>Neopterygii</taxon>
        <taxon>Teleostei</taxon>
        <taxon>Neoteleostei</taxon>
        <taxon>Acanthomorphata</taxon>
        <taxon>Eupercaria</taxon>
        <taxon>Sciaenidae</taxon>
        <taxon>Nibea</taxon>
    </lineage>
</organism>
<dbReference type="EMBL" id="CM024809">
    <property type="protein sequence ID" value="KAG8006035.1"/>
    <property type="molecule type" value="Genomic_DNA"/>
</dbReference>
<sequence>MSLSLLLLLLLVCSAQASHFYGTVITYYPKDTNTNGSVRTCTLSFSPTNSSNEGPYAVQLVMEDFPRQQITLFQTNGSQVVKTVNDAIGKIPIQFVLRVDPVVPSCTEGLYLPKFLPPTPANRAQLYAPVSQTLEISINAEANNSM</sequence>
<accession>A0ACB7EUZ0</accession>
<dbReference type="Proteomes" id="UP000805704">
    <property type="component" value="Chromosome 21"/>
</dbReference>
<evidence type="ECO:0000313" key="1">
    <source>
        <dbReference type="EMBL" id="KAG8006035.1"/>
    </source>
</evidence>
<reference evidence="1" key="1">
    <citation type="submission" date="2020-04" db="EMBL/GenBank/DDBJ databases">
        <title>A chromosome-scale assembly and high-density genetic map of the yellow drum (Nibea albiflora) genome.</title>
        <authorList>
            <person name="Xu D."/>
            <person name="Zhang W."/>
            <person name="Chen R."/>
            <person name="Tan P."/>
            <person name="Wang L."/>
            <person name="Song H."/>
            <person name="Tian L."/>
            <person name="Zhu Q."/>
            <person name="Wang B."/>
        </authorList>
    </citation>
    <scope>NUCLEOTIDE SEQUENCE</scope>
    <source>
        <strain evidence="1">ZJHYS-2018</strain>
    </source>
</reference>